<dbReference type="OrthoDB" id="5835829at2759"/>
<dbReference type="Pfam" id="PF06722">
    <property type="entry name" value="EryCIII-like_C"/>
    <property type="match status" value="1"/>
</dbReference>
<keyword evidence="6" id="KW-1185">Reference proteome</keyword>
<dbReference type="FunFam" id="3.40.50.2000:FF:000009">
    <property type="entry name" value="Sterol 3-beta-glucosyltransferase UGT80A2"/>
    <property type="match status" value="1"/>
</dbReference>
<dbReference type="InterPro" id="IPR010610">
    <property type="entry name" value="EryCIII-like_C"/>
</dbReference>
<keyword evidence="1 5" id="KW-0808">Transferase</keyword>
<dbReference type="PANTHER" id="PTHR48050:SF5">
    <property type="entry name" value="UDP-GLUCOSE,STEROL TRANSFERASE"/>
    <property type="match status" value="1"/>
</dbReference>
<feature type="domain" description="Glycosyltransferase family 28 N-terminal" evidence="3">
    <location>
        <begin position="87"/>
        <end position="149"/>
    </location>
</feature>
<dbReference type="Gene3D" id="3.40.50.2000">
    <property type="entry name" value="Glycogen Phosphorylase B"/>
    <property type="match status" value="2"/>
</dbReference>
<evidence type="ECO:0000313" key="6">
    <source>
        <dbReference type="Proteomes" id="UP000235672"/>
    </source>
</evidence>
<accession>A0A2J6Q8F6</accession>
<organism evidence="5 6">
    <name type="scientific">Hyaloscypha hepaticicola</name>
    <dbReference type="NCBI Taxonomy" id="2082293"/>
    <lineage>
        <taxon>Eukaryota</taxon>
        <taxon>Fungi</taxon>
        <taxon>Dikarya</taxon>
        <taxon>Ascomycota</taxon>
        <taxon>Pezizomycotina</taxon>
        <taxon>Leotiomycetes</taxon>
        <taxon>Helotiales</taxon>
        <taxon>Hyaloscyphaceae</taxon>
        <taxon>Hyaloscypha</taxon>
    </lineage>
</organism>
<dbReference type="Proteomes" id="UP000235672">
    <property type="component" value="Unassembled WGS sequence"/>
</dbReference>
<dbReference type="STRING" id="1745343.A0A2J6Q8F6"/>
<dbReference type="GO" id="GO:0016906">
    <property type="term" value="F:sterol 3-beta-glucosyltransferase activity"/>
    <property type="evidence" value="ECO:0007669"/>
    <property type="project" value="UniProtKB-ARBA"/>
</dbReference>
<evidence type="ECO:0000256" key="1">
    <source>
        <dbReference type="ARBA" id="ARBA00022679"/>
    </source>
</evidence>
<dbReference type="InterPro" id="IPR002213">
    <property type="entry name" value="UDP_glucos_trans"/>
</dbReference>
<evidence type="ECO:0000313" key="5">
    <source>
        <dbReference type="EMBL" id="PMD22525.1"/>
    </source>
</evidence>
<protein>
    <submittedName>
        <fullName evidence="5">Glycosyltransferase family 1 protein</fullName>
    </submittedName>
</protein>
<dbReference type="EMBL" id="KZ613477">
    <property type="protein sequence ID" value="PMD22525.1"/>
    <property type="molecule type" value="Genomic_DNA"/>
</dbReference>
<dbReference type="InterPro" id="IPR004276">
    <property type="entry name" value="GlycoTrans_28_N"/>
</dbReference>
<feature type="domain" description="Erythromycin biosynthesis protein CIII-like C-terminal" evidence="4">
    <location>
        <begin position="410"/>
        <end position="518"/>
    </location>
</feature>
<proteinExistence type="predicted"/>
<dbReference type="AlphaFoldDB" id="A0A2J6Q8F6"/>
<dbReference type="Pfam" id="PF03033">
    <property type="entry name" value="Glyco_transf_28"/>
    <property type="match status" value="1"/>
</dbReference>
<dbReference type="CDD" id="cd03784">
    <property type="entry name" value="GT1_Gtf-like"/>
    <property type="match status" value="1"/>
</dbReference>
<dbReference type="FunFam" id="3.40.50.2000:FF:000100">
    <property type="entry name" value="Glycosyltransferase family 1 protein"/>
    <property type="match status" value="1"/>
</dbReference>
<evidence type="ECO:0000259" key="4">
    <source>
        <dbReference type="Pfam" id="PF06722"/>
    </source>
</evidence>
<dbReference type="SUPFAM" id="SSF53756">
    <property type="entry name" value="UDP-Glycosyltransferase/glycogen phosphorylase"/>
    <property type="match status" value="1"/>
</dbReference>
<feature type="region of interest" description="Disordered" evidence="2">
    <location>
        <begin position="690"/>
        <end position="718"/>
    </location>
</feature>
<sequence>MTDTSLHRVHTVSEHFTAKADILSDGRVSIRLSHRASQLQKYFERRRTKYRGGRTPIGVELTKNNEKYQPNFKSVVGQFTGIPRMNIAIHIVGSRGDVQPFIAIGKVLKEKHGHRVRICTHPVFKTFVEENGLEFFSIGGDPATLMAYMVKNPGLMPGIESLKAGDVGKRRADIAEILEGTWRGCVEPGDGMGSEKSGPPLTREEAADRLFIADAIIANPPSYGHIHCAEKLGIPLHMMFTMPWSPTQWFPHPLTSMDRNESDPNFGNYISYTMMELLAWQGLGDVINGFRMKTLNLDPISPLWGHMLLSRMKVPFTYTWSSALIPKPSDWGSHINITGFAFLNQASSYTPPEDLVEFLKAGPPPVYIGFGSIVVDHPDELTEMIFAAVKRAGVRALVSKGWGGLGGDIKVPESIFLLGNVPHDWLFQYVSAVVHHGGAGTTAIGIAMGKPTVVVPFFGDQPFWGAMIHKAGAGPEPVPFKKMTEETLADSITIALGDDVQAAVKEMSEKIKSENGAEDAASSFHSLVNMDSMRCLILPERIATWRIKNTNIRLSTLAASVLIDNGIISLTNLKLVKHRDWYVDEGAGDPVLGAIAVASGAVTGAITAVTTYSRNMSKTIRKRPAKDSSSTDSAEEPDPPALAYTASLDCVYTHNPVTQANEHYSEERLESLAFKMASKTLPNFIDRNKHRKTHSWSPLPRTYSSLSHHSTPTHEHGRVHDATLETGHFAQHMVRTGLRVPVSFFYNLANGFHNAPSVYLNDDTVRRRDNITGLGSGVKVASKEVVFGLFDGVTGLVTQPYYGTKKDGVVGFGKGVGKGFGGLVFKTSAAAFGMPGYTLKGVEKQFEKRYSRALKANLIAMRLKQGLRQFGLATEEEKNEILKRWADLGVSV</sequence>
<dbReference type="PANTHER" id="PTHR48050">
    <property type="entry name" value="STEROL 3-BETA-GLUCOSYLTRANSFERASE"/>
    <property type="match status" value="1"/>
</dbReference>
<gene>
    <name evidence="5" type="ORF">NA56DRAFT_670255</name>
</gene>
<reference evidence="5 6" key="1">
    <citation type="submission" date="2016-05" db="EMBL/GenBank/DDBJ databases">
        <title>A degradative enzymes factory behind the ericoid mycorrhizal symbiosis.</title>
        <authorList>
            <consortium name="DOE Joint Genome Institute"/>
            <person name="Martino E."/>
            <person name="Morin E."/>
            <person name="Grelet G."/>
            <person name="Kuo A."/>
            <person name="Kohler A."/>
            <person name="Daghino S."/>
            <person name="Barry K."/>
            <person name="Choi C."/>
            <person name="Cichocki N."/>
            <person name="Clum A."/>
            <person name="Copeland A."/>
            <person name="Hainaut M."/>
            <person name="Haridas S."/>
            <person name="Labutti K."/>
            <person name="Lindquist E."/>
            <person name="Lipzen A."/>
            <person name="Khouja H.-R."/>
            <person name="Murat C."/>
            <person name="Ohm R."/>
            <person name="Olson A."/>
            <person name="Spatafora J."/>
            <person name="Veneault-Fourrey C."/>
            <person name="Henrissat B."/>
            <person name="Grigoriev I."/>
            <person name="Martin F."/>
            <person name="Perotto S."/>
        </authorList>
    </citation>
    <scope>NUCLEOTIDE SEQUENCE [LARGE SCALE GENOMIC DNA]</scope>
    <source>
        <strain evidence="5 6">UAMH 7357</strain>
    </source>
</reference>
<evidence type="ECO:0000259" key="3">
    <source>
        <dbReference type="Pfam" id="PF03033"/>
    </source>
</evidence>
<evidence type="ECO:0000256" key="2">
    <source>
        <dbReference type="SAM" id="MobiDB-lite"/>
    </source>
</evidence>
<dbReference type="InterPro" id="IPR050426">
    <property type="entry name" value="Glycosyltransferase_28"/>
</dbReference>
<feature type="region of interest" description="Disordered" evidence="2">
    <location>
        <begin position="617"/>
        <end position="639"/>
    </location>
</feature>
<dbReference type="GO" id="GO:0005975">
    <property type="term" value="P:carbohydrate metabolic process"/>
    <property type="evidence" value="ECO:0007669"/>
    <property type="project" value="InterPro"/>
</dbReference>
<name>A0A2J6Q8F6_9HELO</name>